<feature type="domain" description="DAGKc" evidence="1">
    <location>
        <begin position="1"/>
        <end position="131"/>
    </location>
</feature>
<dbReference type="PANTHER" id="PTHR12358:SF54">
    <property type="entry name" value="SPHINGOSINE KINASE RELATED PROTEIN"/>
    <property type="match status" value="1"/>
</dbReference>
<dbReference type="InterPro" id="IPR016064">
    <property type="entry name" value="NAD/diacylglycerol_kinase_sf"/>
</dbReference>
<reference evidence="2 3" key="1">
    <citation type="submission" date="2017-05" db="EMBL/GenBank/DDBJ databases">
        <title>Comparative genomic and metabolic analysis of manganese-oxidizing mechanisms in Celeribater manganoxidans DY25T: its adaption to the environment of polymetallic nodule.</title>
        <authorList>
            <person name="Wang X."/>
        </authorList>
    </citation>
    <scope>NUCLEOTIDE SEQUENCE [LARGE SCALE GENOMIC DNA]</scope>
    <source>
        <strain evidence="2 3">DY25</strain>
    </source>
</reference>
<dbReference type="SMART" id="SM00046">
    <property type="entry name" value="DAGKc"/>
    <property type="match status" value="1"/>
</dbReference>
<dbReference type="PROSITE" id="PS50146">
    <property type="entry name" value="DAGK"/>
    <property type="match status" value="1"/>
</dbReference>
<dbReference type="OrthoDB" id="9815110at2"/>
<dbReference type="PANTHER" id="PTHR12358">
    <property type="entry name" value="SPHINGOSINE KINASE"/>
    <property type="match status" value="1"/>
</dbReference>
<dbReference type="SUPFAM" id="SSF111331">
    <property type="entry name" value="NAD kinase/diacylglycerol kinase-like"/>
    <property type="match status" value="1"/>
</dbReference>
<dbReference type="Gene3D" id="3.40.50.10330">
    <property type="entry name" value="Probable inorganic polyphosphate/atp-NAD kinase, domain 1"/>
    <property type="match status" value="1"/>
</dbReference>
<dbReference type="Pfam" id="PF00781">
    <property type="entry name" value="DAGK_cat"/>
    <property type="match status" value="1"/>
</dbReference>
<dbReference type="InterPro" id="IPR017438">
    <property type="entry name" value="ATP-NAD_kinase_N"/>
</dbReference>
<protein>
    <recommendedName>
        <fullName evidence="1">DAGKc domain-containing protein</fullName>
    </recommendedName>
</protein>
<keyword evidence="3" id="KW-1185">Reference proteome</keyword>
<dbReference type="InterPro" id="IPR001206">
    <property type="entry name" value="Diacylglycerol_kinase_cat_dom"/>
</dbReference>
<evidence type="ECO:0000259" key="1">
    <source>
        <dbReference type="PROSITE" id="PS50146"/>
    </source>
</evidence>
<accession>A0A291M061</accession>
<dbReference type="GO" id="GO:0016301">
    <property type="term" value="F:kinase activity"/>
    <property type="evidence" value="ECO:0007669"/>
    <property type="project" value="InterPro"/>
</dbReference>
<sequence length="304" mass="33283">MRHTQTCVILNAGSGKRKAGEMVPRINRAFAEAGRRFDLRLVRNGSDITREAQRAIADGAQTIIAAGGDGTIAAVASVVAGTDVAFGALPLGTFNYFTRSIGLPQELEPAIHALVDGTAAPARLGLVNDRVFINNASLGAYPAILKRRESIYARWGRSRVAAYWSVFTTLVQLRTRLTVRATVDGEVHHLRSPLIFVSFNPYQLDQLGLEGADAIRDGKFAIFVAPDGTRREMLGAALRLAGRLSDEARDFRLITGRDVQLDTARPRQLVACDGELERMRTPLRFEIREGGINLIRPRNPDPEV</sequence>
<evidence type="ECO:0000313" key="3">
    <source>
        <dbReference type="Proteomes" id="UP000219050"/>
    </source>
</evidence>
<name>A0A291M061_9RHOB</name>
<dbReference type="AlphaFoldDB" id="A0A291M061"/>
<dbReference type="Proteomes" id="UP000219050">
    <property type="component" value="Chromosome"/>
</dbReference>
<gene>
    <name evidence="2" type="ORF">CBW24_10275</name>
</gene>
<evidence type="ECO:0000313" key="2">
    <source>
        <dbReference type="EMBL" id="ATI42356.1"/>
    </source>
</evidence>
<dbReference type="EMBL" id="CP021404">
    <property type="protein sequence ID" value="ATI42356.1"/>
    <property type="molecule type" value="Genomic_DNA"/>
</dbReference>
<dbReference type="InterPro" id="IPR050187">
    <property type="entry name" value="Lipid_Phosphate_FormReg"/>
</dbReference>
<dbReference type="Gene3D" id="2.60.200.40">
    <property type="match status" value="1"/>
</dbReference>
<dbReference type="KEGG" id="cmag:CBW24_10275"/>
<organism evidence="2 3">
    <name type="scientific">Pacificitalea manganoxidans</name>
    <dbReference type="NCBI Taxonomy" id="1411902"/>
    <lineage>
        <taxon>Bacteria</taxon>
        <taxon>Pseudomonadati</taxon>
        <taxon>Pseudomonadota</taxon>
        <taxon>Alphaproteobacteria</taxon>
        <taxon>Rhodobacterales</taxon>
        <taxon>Paracoccaceae</taxon>
        <taxon>Pacificitalea</taxon>
    </lineage>
</organism>
<proteinExistence type="predicted"/>
<dbReference type="RefSeq" id="WP_088661715.1">
    <property type="nucleotide sequence ID" value="NZ_CP021404.1"/>
</dbReference>